<feature type="non-terminal residue" evidence="2">
    <location>
        <position position="1"/>
    </location>
</feature>
<comment type="caution">
    <text evidence="2">The sequence shown here is derived from an EMBL/GenBank/DDBJ whole genome shotgun (WGS) entry which is preliminary data.</text>
</comment>
<evidence type="ECO:0000313" key="3">
    <source>
        <dbReference type="Proteomes" id="UP001328107"/>
    </source>
</evidence>
<feature type="non-terminal residue" evidence="2">
    <location>
        <position position="422"/>
    </location>
</feature>
<evidence type="ECO:0000256" key="1">
    <source>
        <dbReference type="SAM" id="Coils"/>
    </source>
</evidence>
<sequence length="422" mass="47313">RWLHEALSSLIRSQFNDASYSRFLAQADYIARVGGAKELPEGMKGRQKRLVLLPTLTHAIHVEVDEQLFPGASVSLSALFGLDPNRSTTCLTASGITVYERGRPISLDSIAADSVLIWQEGATGQAKDFGTALPRLEQQSKEHAHSRCVHECYELDRQCYELIEAYCMAVSIAKRNVGRVIAWAEKLEQWLRSIDRNEKHAATTATVASVMDFRDKEMLNRLQPCIAETAARREEVRACADAARQLAACVSRWTVLDDRSIANWHDSLRDLSSRLADSSKLSNTEIDLDIKWANTLKKEAQNRLAELEADAANRVKEREGIAHVIRNVVALDEKLSRCVRKMKETASIVCSVADQARERVAEYVQNTTGMDEAVIRRNLTNSVYAFPMLQINLEKQVELVNTLQDMRLEYTARGSSGSSHSH</sequence>
<proteinExistence type="predicted"/>
<organism evidence="2 3">
    <name type="scientific">Pristionchus mayeri</name>
    <dbReference type="NCBI Taxonomy" id="1317129"/>
    <lineage>
        <taxon>Eukaryota</taxon>
        <taxon>Metazoa</taxon>
        <taxon>Ecdysozoa</taxon>
        <taxon>Nematoda</taxon>
        <taxon>Chromadorea</taxon>
        <taxon>Rhabditida</taxon>
        <taxon>Rhabditina</taxon>
        <taxon>Diplogasteromorpha</taxon>
        <taxon>Diplogasteroidea</taxon>
        <taxon>Neodiplogasteridae</taxon>
        <taxon>Pristionchus</taxon>
    </lineage>
</organism>
<feature type="coiled-coil region" evidence="1">
    <location>
        <begin position="290"/>
        <end position="317"/>
    </location>
</feature>
<dbReference type="Proteomes" id="UP001328107">
    <property type="component" value="Unassembled WGS sequence"/>
</dbReference>
<dbReference type="AlphaFoldDB" id="A0AAN5CDF3"/>
<keyword evidence="3" id="KW-1185">Reference proteome</keyword>
<gene>
    <name evidence="2" type="ORF">PMAYCL1PPCAC_11210</name>
</gene>
<accession>A0AAN5CDF3</accession>
<evidence type="ECO:0000313" key="2">
    <source>
        <dbReference type="EMBL" id="GMR41015.1"/>
    </source>
</evidence>
<name>A0AAN5CDF3_9BILA</name>
<dbReference type="EMBL" id="BTRK01000003">
    <property type="protein sequence ID" value="GMR41015.1"/>
    <property type="molecule type" value="Genomic_DNA"/>
</dbReference>
<reference evidence="3" key="1">
    <citation type="submission" date="2022-10" db="EMBL/GenBank/DDBJ databases">
        <title>Genome assembly of Pristionchus species.</title>
        <authorList>
            <person name="Yoshida K."/>
            <person name="Sommer R.J."/>
        </authorList>
    </citation>
    <scope>NUCLEOTIDE SEQUENCE [LARGE SCALE GENOMIC DNA]</scope>
    <source>
        <strain evidence="3">RS5460</strain>
    </source>
</reference>
<protein>
    <submittedName>
        <fullName evidence="2">Uncharacterized protein</fullName>
    </submittedName>
</protein>
<keyword evidence="1" id="KW-0175">Coiled coil</keyword>